<evidence type="ECO:0000256" key="1">
    <source>
        <dbReference type="SAM" id="MobiDB-lite"/>
    </source>
</evidence>
<dbReference type="AlphaFoldDB" id="A0A0E9XF82"/>
<accession>A0A0E9XF82</accession>
<dbReference type="EMBL" id="GBXM01007190">
    <property type="protein sequence ID" value="JAI01388.1"/>
    <property type="molecule type" value="Transcribed_RNA"/>
</dbReference>
<protein>
    <submittedName>
        <fullName evidence="2">Uncharacterized protein</fullName>
    </submittedName>
</protein>
<organism evidence="2">
    <name type="scientific">Anguilla anguilla</name>
    <name type="common">European freshwater eel</name>
    <name type="synonym">Muraena anguilla</name>
    <dbReference type="NCBI Taxonomy" id="7936"/>
    <lineage>
        <taxon>Eukaryota</taxon>
        <taxon>Metazoa</taxon>
        <taxon>Chordata</taxon>
        <taxon>Craniata</taxon>
        <taxon>Vertebrata</taxon>
        <taxon>Euteleostomi</taxon>
        <taxon>Actinopterygii</taxon>
        <taxon>Neopterygii</taxon>
        <taxon>Teleostei</taxon>
        <taxon>Anguilliformes</taxon>
        <taxon>Anguillidae</taxon>
        <taxon>Anguilla</taxon>
    </lineage>
</organism>
<proteinExistence type="predicted"/>
<evidence type="ECO:0000313" key="2">
    <source>
        <dbReference type="EMBL" id="JAI01388.1"/>
    </source>
</evidence>
<feature type="region of interest" description="Disordered" evidence="1">
    <location>
        <begin position="66"/>
        <end position="89"/>
    </location>
</feature>
<sequence>MKIVQCLINNFSSVKQSSRLVSQTKNFLSLCTFSGEWCAFLIPGFKSWFYMFFVLKPLSSLRKKSFPHLQPSQGPNSGAMERNRKQLIG</sequence>
<reference evidence="2" key="1">
    <citation type="submission" date="2014-11" db="EMBL/GenBank/DDBJ databases">
        <authorList>
            <person name="Amaro Gonzalez C."/>
        </authorList>
    </citation>
    <scope>NUCLEOTIDE SEQUENCE</scope>
</reference>
<name>A0A0E9XF82_ANGAN</name>
<reference evidence="2" key="2">
    <citation type="journal article" date="2015" name="Fish Shellfish Immunol.">
        <title>Early steps in the European eel (Anguilla anguilla)-Vibrio vulnificus interaction in the gills: Role of the RtxA13 toxin.</title>
        <authorList>
            <person name="Callol A."/>
            <person name="Pajuelo D."/>
            <person name="Ebbesson L."/>
            <person name="Teles M."/>
            <person name="MacKenzie S."/>
            <person name="Amaro C."/>
        </authorList>
    </citation>
    <scope>NUCLEOTIDE SEQUENCE</scope>
</reference>